<name>B9M4B7_GEODF</name>
<keyword evidence="2" id="KW-1185">Reference proteome</keyword>
<dbReference type="Proteomes" id="UP000007721">
    <property type="component" value="Chromosome"/>
</dbReference>
<dbReference type="HOGENOM" id="CLU_1675398_0_0_7"/>
<dbReference type="AlphaFoldDB" id="B9M4B7"/>
<proteinExistence type="predicted"/>
<accession>B9M4B7</accession>
<gene>
    <name evidence="1" type="ordered locus">Geob_3229</name>
</gene>
<sequence length="157" mass="17700">MSGLHLDTNLILFCQGVDLTLSNSPVKFPLSNSLFRLNSVFRLLCLLLLFFAYKSTISQSPNQSATRPKPHLITDLCNLRSFGFRWVWEKTLVITPLSLLLFVTSLSPNLITITPRQTKATPDSTRSIFILFSISYNGPGDHWLSDRCIFLLESSCS</sequence>
<evidence type="ECO:0000313" key="2">
    <source>
        <dbReference type="Proteomes" id="UP000007721"/>
    </source>
</evidence>
<dbReference type="EMBL" id="CP001390">
    <property type="protein sequence ID" value="ACM21572.1"/>
    <property type="molecule type" value="Genomic_DNA"/>
</dbReference>
<dbReference type="KEGG" id="geo:Geob_3229"/>
<organism evidence="1 2">
    <name type="scientific">Geotalea daltonii (strain DSM 22248 / JCM 15807 / FRC-32)</name>
    <name type="common">Geobacter daltonii</name>
    <dbReference type="NCBI Taxonomy" id="316067"/>
    <lineage>
        <taxon>Bacteria</taxon>
        <taxon>Pseudomonadati</taxon>
        <taxon>Thermodesulfobacteriota</taxon>
        <taxon>Desulfuromonadia</taxon>
        <taxon>Geobacterales</taxon>
        <taxon>Geobacteraceae</taxon>
        <taxon>Geotalea</taxon>
    </lineage>
</organism>
<evidence type="ECO:0000313" key="1">
    <source>
        <dbReference type="EMBL" id="ACM21572.1"/>
    </source>
</evidence>
<reference evidence="1 2" key="1">
    <citation type="submission" date="2009-01" db="EMBL/GenBank/DDBJ databases">
        <title>Complete sequence of Geobacter sp. FRC-32.</title>
        <authorList>
            <consortium name="US DOE Joint Genome Institute"/>
            <person name="Lucas S."/>
            <person name="Copeland A."/>
            <person name="Lapidus A."/>
            <person name="Glavina del Rio T."/>
            <person name="Dalin E."/>
            <person name="Tice H."/>
            <person name="Bruce D."/>
            <person name="Goodwin L."/>
            <person name="Pitluck S."/>
            <person name="Saunders E."/>
            <person name="Brettin T."/>
            <person name="Detter J.C."/>
            <person name="Han C."/>
            <person name="Larimer F."/>
            <person name="Land M."/>
            <person name="Hauser L."/>
            <person name="Kyrpides N."/>
            <person name="Ovchinnikova G."/>
            <person name="Kostka J."/>
            <person name="Richardson P."/>
        </authorList>
    </citation>
    <scope>NUCLEOTIDE SEQUENCE [LARGE SCALE GENOMIC DNA]</scope>
    <source>
        <strain evidence="2">DSM 22248 / JCM 15807 / FRC-32</strain>
    </source>
</reference>
<dbReference type="STRING" id="316067.Geob_3229"/>
<protein>
    <submittedName>
        <fullName evidence="1">Uncharacterized protein</fullName>
    </submittedName>
</protein>